<dbReference type="PANTHER" id="PTHR30404">
    <property type="entry name" value="N-ACETYLMURAMOYL-L-ALANINE AMIDASE"/>
    <property type="match status" value="1"/>
</dbReference>
<dbReference type="AlphaFoldDB" id="E6U1L5"/>
<dbReference type="InterPro" id="IPR050695">
    <property type="entry name" value="N-acetylmuramoyl_amidase_3"/>
</dbReference>
<dbReference type="GO" id="GO:0042834">
    <property type="term" value="F:peptidoglycan binding"/>
    <property type="evidence" value="ECO:0007669"/>
    <property type="project" value="InterPro"/>
</dbReference>
<name>E6U1L5_EVAC2</name>
<keyword evidence="4" id="KW-1185">Reference proteome</keyword>
<evidence type="ECO:0000313" key="3">
    <source>
        <dbReference type="EMBL" id="ADU30378.1"/>
    </source>
</evidence>
<evidence type="ECO:0000313" key="4">
    <source>
        <dbReference type="Proteomes" id="UP000001401"/>
    </source>
</evidence>
<dbReference type="SUPFAM" id="SSF53187">
    <property type="entry name" value="Zn-dependent exopeptidases"/>
    <property type="match status" value="1"/>
</dbReference>
<proteinExistence type="predicted"/>
<evidence type="ECO:0000259" key="2">
    <source>
        <dbReference type="PROSITE" id="PS51724"/>
    </source>
</evidence>
<dbReference type="Pfam" id="PF05036">
    <property type="entry name" value="SPOR"/>
    <property type="match status" value="1"/>
</dbReference>
<dbReference type="Pfam" id="PF01520">
    <property type="entry name" value="Amidase_3"/>
    <property type="match status" value="1"/>
</dbReference>
<dbReference type="SMART" id="SM00646">
    <property type="entry name" value="Ami_3"/>
    <property type="match status" value="1"/>
</dbReference>
<dbReference type="KEGG" id="bco:Bcell_2117"/>
<dbReference type="EMBL" id="CP002394">
    <property type="protein sequence ID" value="ADU30378.1"/>
    <property type="molecule type" value="Genomic_DNA"/>
</dbReference>
<dbReference type="SUPFAM" id="SSF110997">
    <property type="entry name" value="Sporulation related repeat"/>
    <property type="match status" value="1"/>
</dbReference>
<feature type="domain" description="SPOR" evidence="2">
    <location>
        <begin position="188"/>
        <end position="226"/>
    </location>
</feature>
<dbReference type="GO" id="GO:0009253">
    <property type="term" value="P:peptidoglycan catabolic process"/>
    <property type="evidence" value="ECO:0007669"/>
    <property type="project" value="InterPro"/>
</dbReference>
<gene>
    <name evidence="3" type="ordered locus">Bcell_2117</name>
</gene>
<dbReference type="OrthoDB" id="9763643at2"/>
<dbReference type="Gene3D" id="3.30.70.1070">
    <property type="entry name" value="Sporulation related repeat"/>
    <property type="match status" value="1"/>
</dbReference>
<dbReference type="eggNOG" id="COG0860">
    <property type="taxonomic scope" value="Bacteria"/>
</dbReference>
<dbReference type="PROSITE" id="PS51724">
    <property type="entry name" value="SPOR"/>
    <property type="match status" value="1"/>
</dbReference>
<dbReference type="InterPro" id="IPR007730">
    <property type="entry name" value="SPOR-like_dom"/>
</dbReference>
<sequence length="226" mass="24925">MVRIMIDPGHGGSDPGAVANGLMEKTLVLDIGKRVRKLLEQYEGVEVRMTRTNDTFVSLSDRAKMANEWKADYFASIHVNGGGGEGYEDFIHSNLSNSSQTAKYRDTMHSEIMKQIGGRNRGKKKANFAVLRETAMSAILTENLFIDNSSDAAKLKQSSFLDKIAQGHVNGFVKLFNLKKKPSPKPSKSNGELYKVQVGAFANKSNADRLAAELKSKGYSTYIVKE</sequence>
<dbReference type="STRING" id="649639.Bcell_2117"/>
<accession>E6U1L5</accession>
<keyword evidence="1 3" id="KW-0378">Hydrolase</keyword>
<dbReference type="GO" id="GO:0030288">
    <property type="term" value="C:outer membrane-bounded periplasmic space"/>
    <property type="evidence" value="ECO:0007669"/>
    <property type="project" value="TreeGrafter"/>
</dbReference>
<organism evidence="3 4">
    <name type="scientific">Evansella cellulosilytica (strain ATCC 21833 / DSM 2522 / FERM P-1141 / JCM 9156 / N-4)</name>
    <name type="common">Bacillus cellulosilyticus</name>
    <dbReference type="NCBI Taxonomy" id="649639"/>
    <lineage>
        <taxon>Bacteria</taxon>
        <taxon>Bacillati</taxon>
        <taxon>Bacillota</taxon>
        <taxon>Bacilli</taxon>
        <taxon>Bacillales</taxon>
        <taxon>Bacillaceae</taxon>
        <taxon>Evansella</taxon>
    </lineage>
</organism>
<dbReference type="Gene3D" id="3.40.630.40">
    <property type="entry name" value="Zn-dependent exopeptidases"/>
    <property type="match status" value="1"/>
</dbReference>
<dbReference type="HOGENOM" id="CLU_014322_9_1_9"/>
<evidence type="ECO:0000256" key="1">
    <source>
        <dbReference type="ARBA" id="ARBA00022801"/>
    </source>
</evidence>
<dbReference type="Proteomes" id="UP000001401">
    <property type="component" value="Chromosome"/>
</dbReference>
<dbReference type="PANTHER" id="PTHR30404:SF0">
    <property type="entry name" value="N-ACETYLMURAMOYL-L-ALANINE AMIDASE AMIC"/>
    <property type="match status" value="1"/>
</dbReference>
<dbReference type="InterPro" id="IPR002508">
    <property type="entry name" value="MurNAc-LAA_cat"/>
</dbReference>
<dbReference type="InterPro" id="IPR036680">
    <property type="entry name" value="SPOR-like_sf"/>
</dbReference>
<dbReference type="GO" id="GO:0008745">
    <property type="term" value="F:N-acetylmuramoyl-L-alanine amidase activity"/>
    <property type="evidence" value="ECO:0007669"/>
    <property type="project" value="InterPro"/>
</dbReference>
<reference evidence="3" key="1">
    <citation type="submission" date="2010-12" db="EMBL/GenBank/DDBJ databases">
        <title>Complete sequence of Bacillus cellulosilyticus DSM 2522.</title>
        <authorList>
            <consortium name="US DOE Joint Genome Institute"/>
            <person name="Lucas S."/>
            <person name="Copeland A."/>
            <person name="Lapidus A."/>
            <person name="Cheng J.-F."/>
            <person name="Bruce D."/>
            <person name="Goodwin L."/>
            <person name="Pitluck S."/>
            <person name="Chertkov O."/>
            <person name="Detter J.C."/>
            <person name="Han C."/>
            <person name="Tapia R."/>
            <person name="Land M."/>
            <person name="Hauser L."/>
            <person name="Jeffries C."/>
            <person name="Kyrpides N."/>
            <person name="Ivanova N."/>
            <person name="Mikhailova N."/>
            <person name="Brumm P."/>
            <person name="Mead D."/>
            <person name="Woyke T."/>
        </authorList>
    </citation>
    <scope>NUCLEOTIDE SEQUENCE [LARGE SCALE GENOMIC DNA]</scope>
    <source>
        <strain evidence="3">DSM 2522</strain>
    </source>
</reference>
<protein>
    <submittedName>
        <fullName evidence="3">Cell wall hydrolase/autolysin</fullName>
    </submittedName>
</protein>
<dbReference type="CDD" id="cd02696">
    <property type="entry name" value="MurNAc-LAA"/>
    <property type="match status" value="1"/>
</dbReference>
<dbReference type="RefSeq" id="WP_013488714.1">
    <property type="nucleotide sequence ID" value="NC_014829.1"/>
</dbReference>